<keyword evidence="3" id="KW-1185">Reference proteome</keyword>
<dbReference type="Proteomes" id="UP001338125">
    <property type="component" value="Unassembled WGS sequence"/>
</dbReference>
<evidence type="ECO:0000256" key="1">
    <source>
        <dbReference type="SAM" id="MobiDB-lite"/>
    </source>
</evidence>
<feature type="compositionally biased region" description="Low complexity" evidence="1">
    <location>
        <begin position="35"/>
        <end position="57"/>
    </location>
</feature>
<accession>A0ABR0SW88</accession>
<protein>
    <submittedName>
        <fullName evidence="2">Uncharacterized protein</fullName>
    </submittedName>
</protein>
<name>A0ABR0SW88_9HYPO</name>
<comment type="caution">
    <text evidence="2">The sequence shown here is derived from an EMBL/GenBank/DDBJ whole genome shotgun (WGS) entry which is preliminary data.</text>
</comment>
<reference evidence="2 3" key="1">
    <citation type="submission" date="2024-01" db="EMBL/GenBank/DDBJ databases">
        <title>Complete genome of Cladobotryum mycophilum ATHUM6906.</title>
        <authorList>
            <person name="Christinaki A.C."/>
            <person name="Myridakis A.I."/>
            <person name="Kouvelis V.N."/>
        </authorList>
    </citation>
    <scope>NUCLEOTIDE SEQUENCE [LARGE SCALE GENOMIC DNA]</scope>
    <source>
        <strain evidence="2 3">ATHUM6906</strain>
    </source>
</reference>
<sequence length="245" mass="27548">MASNGLGTSMWAARNVYGRNRYNNRSQSLPQEPEAAQPSTTPTSAITTTTTTSQPTITTPASLTPALAFHRFEQACQRLRWKYIDLEASYKRALAPEEWLFSVHDAERNFKVDFHEFYVWIEQTLVLALLVFGVVVPRGQQTNGDSAYRDGPRGPRSFAAHTYHHNVLKALDEENNPLHEALGKGDMYDLTWIVTTILSGLELTYGMAAARVEEVKISGIDTDSGMENAEGVDEWEWMAEMDWEA</sequence>
<evidence type="ECO:0000313" key="3">
    <source>
        <dbReference type="Proteomes" id="UP001338125"/>
    </source>
</evidence>
<feature type="region of interest" description="Disordered" evidence="1">
    <location>
        <begin position="23"/>
        <end position="57"/>
    </location>
</feature>
<organism evidence="2 3">
    <name type="scientific">Cladobotryum mycophilum</name>
    <dbReference type="NCBI Taxonomy" id="491253"/>
    <lineage>
        <taxon>Eukaryota</taxon>
        <taxon>Fungi</taxon>
        <taxon>Dikarya</taxon>
        <taxon>Ascomycota</taxon>
        <taxon>Pezizomycotina</taxon>
        <taxon>Sordariomycetes</taxon>
        <taxon>Hypocreomycetidae</taxon>
        <taxon>Hypocreales</taxon>
        <taxon>Hypocreaceae</taxon>
        <taxon>Cladobotryum</taxon>
    </lineage>
</organism>
<gene>
    <name evidence="2" type="ORF">PT974_04438</name>
</gene>
<proteinExistence type="predicted"/>
<dbReference type="EMBL" id="JAVFKD010000004">
    <property type="protein sequence ID" value="KAK5996015.1"/>
    <property type="molecule type" value="Genomic_DNA"/>
</dbReference>
<evidence type="ECO:0000313" key="2">
    <source>
        <dbReference type="EMBL" id="KAK5996015.1"/>
    </source>
</evidence>